<dbReference type="EMBL" id="BNDS01000034">
    <property type="protein sequence ID" value="GHI01112.1"/>
    <property type="molecule type" value="Genomic_DNA"/>
</dbReference>
<dbReference type="InterPro" id="IPR036388">
    <property type="entry name" value="WH-like_DNA-bd_sf"/>
</dbReference>
<evidence type="ECO:0000259" key="4">
    <source>
        <dbReference type="PROSITE" id="PS50995"/>
    </source>
</evidence>
<protein>
    <submittedName>
        <fullName evidence="5">MarR family transcriptional regulator</fullName>
    </submittedName>
</protein>
<dbReference type="InterPro" id="IPR036390">
    <property type="entry name" value="WH_DNA-bd_sf"/>
</dbReference>
<evidence type="ECO:0000256" key="2">
    <source>
        <dbReference type="ARBA" id="ARBA00023125"/>
    </source>
</evidence>
<keyword evidence="3" id="KW-0804">Transcription</keyword>
<sequence>MSSTNQEVFRQFVKLYWNLSRDMNYIWKDIFNRQFPGSQSHILFLLERNGPKRMSEAAELLHLTPGAVTTASDKLIENGYIARIRDEQDRRVVYLEMTNKGREAITELQEEGRMAMKKVFSHLSDRDLEFFMETFEQAIQNINDLRKEYDT</sequence>
<comment type="caution">
    <text evidence="5">The sequence shown here is derived from an EMBL/GenBank/DDBJ whole genome shotgun (WGS) entry which is preliminary data.</text>
</comment>
<evidence type="ECO:0000313" key="6">
    <source>
        <dbReference type="Proteomes" id="UP000637074"/>
    </source>
</evidence>
<organism evidence="5 6">
    <name type="scientific">Neobacillus kokaensis</name>
    <dbReference type="NCBI Taxonomy" id="2759023"/>
    <lineage>
        <taxon>Bacteria</taxon>
        <taxon>Bacillati</taxon>
        <taxon>Bacillota</taxon>
        <taxon>Bacilli</taxon>
        <taxon>Bacillales</taxon>
        <taxon>Bacillaceae</taxon>
        <taxon>Neobacillus</taxon>
    </lineage>
</organism>
<keyword evidence="2" id="KW-0238">DNA-binding</keyword>
<dbReference type="Pfam" id="PF01047">
    <property type="entry name" value="MarR"/>
    <property type="match status" value="1"/>
</dbReference>
<dbReference type="PANTHER" id="PTHR42756:SF1">
    <property type="entry name" value="TRANSCRIPTIONAL REPRESSOR OF EMRAB OPERON"/>
    <property type="match status" value="1"/>
</dbReference>
<feature type="domain" description="HTH marR-type" evidence="4">
    <location>
        <begin position="5"/>
        <end position="140"/>
    </location>
</feature>
<gene>
    <name evidence="5" type="ORF">AM1BK_46540</name>
</gene>
<dbReference type="PANTHER" id="PTHR42756">
    <property type="entry name" value="TRANSCRIPTIONAL REGULATOR, MARR"/>
    <property type="match status" value="1"/>
</dbReference>
<dbReference type="RefSeq" id="WP_191276771.1">
    <property type="nucleotide sequence ID" value="NZ_BNDS01000034.1"/>
</dbReference>
<reference evidence="5 6" key="1">
    <citation type="journal article" date="2022" name="Int. J. Syst. Evol. Microbiol.">
        <title>Neobacillus kokaensis sp. nov., isolated from soil.</title>
        <authorList>
            <person name="Yuki K."/>
            <person name="Matsubara H."/>
            <person name="Yamaguchi S."/>
        </authorList>
    </citation>
    <scope>NUCLEOTIDE SEQUENCE [LARGE SCALE GENOMIC DNA]</scope>
    <source>
        <strain evidence="5 6">LOB 377</strain>
    </source>
</reference>
<evidence type="ECO:0000313" key="5">
    <source>
        <dbReference type="EMBL" id="GHI01112.1"/>
    </source>
</evidence>
<dbReference type="Proteomes" id="UP000637074">
    <property type="component" value="Unassembled WGS sequence"/>
</dbReference>
<name>A0ABQ3NB33_9BACI</name>
<accession>A0ABQ3NB33</accession>
<dbReference type="InterPro" id="IPR000835">
    <property type="entry name" value="HTH_MarR-typ"/>
</dbReference>
<dbReference type="PRINTS" id="PR00598">
    <property type="entry name" value="HTHMARR"/>
</dbReference>
<dbReference type="SUPFAM" id="SSF46785">
    <property type="entry name" value="Winged helix' DNA-binding domain"/>
    <property type="match status" value="1"/>
</dbReference>
<evidence type="ECO:0000256" key="1">
    <source>
        <dbReference type="ARBA" id="ARBA00023015"/>
    </source>
</evidence>
<keyword evidence="6" id="KW-1185">Reference proteome</keyword>
<proteinExistence type="predicted"/>
<dbReference type="PROSITE" id="PS50995">
    <property type="entry name" value="HTH_MARR_2"/>
    <property type="match status" value="1"/>
</dbReference>
<evidence type="ECO:0000256" key="3">
    <source>
        <dbReference type="ARBA" id="ARBA00023163"/>
    </source>
</evidence>
<dbReference type="Gene3D" id="1.10.10.10">
    <property type="entry name" value="Winged helix-like DNA-binding domain superfamily/Winged helix DNA-binding domain"/>
    <property type="match status" value="1"/>
</dbReference>
<keyword evidence="1" id="KW-0805">Transcription regulation</keyword>
<dbReference type="SMART" id="SM00347">
    <property type="entry name" value="HTH_MARR"/>
    <property type="match status" value="1"/>
</dbReference>